<dbReference type="HOGENOM" id="CLU_1482458_0_0_1"/>
<evidence type="ECO:0000313" key="1">
    <source>
        <dbReference type="EMBL" id="KIK94035.1"/>
    </source>
</evidence>
<proteinExistence type="predicted"/>
<dbReference type="AlphaFoldDB" id="A0A0D0E7I7"/>
<organism evidence="1 2">
    <name type="scientific">Paxillus rubicundulus Ve08.2h10</name>
    <dbReference type="NCBI Taxonomy" id="930991"/>
    <lineage>
        <taxon>Eukaryota</taxon>
        <taxon>Fungi</taxon>
        <taxon>Dikarya</taxon>
        <taxon>Basidiomycota</taxon>
        <taxon>Agaricomycotina</taxon>
        <taxon>Agaricomycetes</taxon>
        <taxon>Agaricomycetidae</taxon>
        <taxon>Boletales</taxon>
        <taxon>Paxilineae</taxon>
        <taxon>Paxillaceae</taxon>
        <taxon>Paxillus</taxon>
    </lineage>
</organism>
<gene>
    <name evidence="1" type="ORF">PAXRUDRAFT_479357</name>
</gene>
<reference evidence="2" key="2">
    <citation type="submission" date="2015-01" db="EMBL/GenBank/DDBJ databases">
        <title>Evolutionary Origins and Diversification of the Mycorrhizal Mutualists.</title>
        <authorList>
            <consortium name="DOE Joint Genome Institute"/>
            <consortium name="Mycorrhizal Genomics Consortium"/>
            <person name="Kohler A."/>
            <person name="Kuo A."/>
            <person name="Nagy L.G."/>
            <person name="Floudas D."/>
            <person name="Copeland A."/>
            <person name="Barry K.W."/>
            <person name="Cichocki N."/>
            <person name="Veneault-Fourrey C."/>
            <person name="LaButti K."/>
            <person name="Lindquist E.A."/>
            <person name="Lipzen A."/>
            <person name="Lundell T."/>
            <person name="Morin E."/>
            <person name="Murat C."/>
            <person name="Riley R."/>
            <person name="Ohm R."/>
            <person name="Sun H."/>
            <person name="Tunlid A."/>
            <person name="Henrissat B."/>
            <person name="Grigoriev I.V."/>
            <person name="Hibbett D.S."/>
            <person name="Martin F."/>
        </authorList>
    </citation>
    <scope>NUCLEOTIDE SEQUENCE [LARGE SCALE GENOMIC DNA]</scope>
    <source>
        <strain evidence="2">Ve08.2h10</strain>
    </source>
</reference>
<dbReference type="InParanoid" id="A0A0D0E7I7"/>
<dbReference type="Proteomes" id="UP000054538">
    <property type="component" value="Unassembled WGS sequence"/>
</dbReference>
<name>A0A0D0E7I7_9AGAM</name>
<accession>A0A0D0E7I7</accession>
<protein>
    <submittedName>
        <fullName evidence="1">Uncharacterized protein</fullName>
    </submittedName>
</protein>
<dbReference type="EMBL" id="KN825134">
    <property type="protein sequence ID" value="KIK94035.1"/>
    <property type="molecule type" value="Genomic_DNA"/>
</dbReference>
<evidence type="ECO:0000313" key="2">
    <source>
        <dbReference type="Proteomes" id="UP000054538"/>
    </source>
</evidence>
<sequence>MVNEFLAQHGGLQCPWHPDCIPLARYELMPLAVLKSPESAGGGSFSTSRKQMVSDALRRTVGSALSFPIVVFRGCPRRAVSVYPDRSRQSTVAAGPPLRTGERRTIPSSWHVSRQASTSSLLCGPWVSPTGKRDTNLRKIARGRRASPLSLGQIKLALWSTFFRELVDLCVSFDTVNIASNK</sequence>
<keyword evidence="2" id="KW-1185">Reference proteome</keyword>
<reference evidence="1 2" key="1">
    <citation type="submission" date="2014-04" db="EMBL/GenBank/DDBJ databases">
        <authorList>
            <consortium name="DOE Joint Genome Institute"/>
            <person name="Kuo A."/>
            <person name="Kohler A."/>
            <person name="Jargeat P."/>
            <person name="Nagy L.G."/>
            <person name="Floudas D."/>
            <person name="Copeland A."/>
            <person name="Barry K.W."/>
            <person name="Cichocki N."/>
            <person name="Veneault-Fourrey C."/>
            <person name="LaButti K."/>
            <person name="Lindquist E.A."/>
            <person name="Lipzen A."/>
            <person name="Lundell T."/>
            <person name="Morin E."/>
            <person name="Murat C."/>
            <person name="Sun H."/>
            <person name="Tunlid A."/>
            <person name="Henrissat B."/>
            <person name="Grigoriev I.V."/>
            <person name="Hibbett D.S."/>
            <person name="Martin F."/>
            <person name="Nordberg H.P."/>
            <person name="Cantor M.N."/>
            <person name="Hua S.X."/>
        </authorList>
    </citation>
    <scope>NUCLEOTIDE SEQUENCE [LARGE SCALE GENOMIC DNA]</scope>
    <source>
        <strain evidence="1 2">Ve08.2h10</strain>
    </source>
</reference>